<dbReference type="AlphaFoldDB" id="A0A0N4W2H8"/>
<evidence type="ECO:0000313" key="3">
    <source>
        <dbReference type="Proteomes" id="UP000268014"/>
    </source>
</evidence>
<reference evidence="2 3" key="2">
    <citation type="submission" date="2018-11" db="EMBL/GenBank/DDBJ databases">
        <authorList>
            <consortium name="Pathogen Informatics"/>
        </authorList>
    </citation>
    <scope>NUCLEOTIDE SEQUENCE [LARGE SCALE GENOMIC DNA]</scope>
    <source>
        <strain evidence="2 3">MHpl1</strain>
    </source>
</reference>
<dbReference type="WBParaSite" id="HPLM_0000393401-mRNA-1">
    <property type="protein sequence ID" value="HPLM_0000393401-mRNA-1"/>
    <property type="gene ID" value="HPLM_0000393401"/>
</dbReference>
<keyword evidence="1" id="KW-0472">Membrane</keyword>
<accession>A0A0N4W2H8</accession>
<gene>
    <name evidence="2" type="ORF">HPLM_LOCUS3926</name>
</gene>
<reference evidence="4" key="1">
    <citation type="submission" date="2017-02" db="UniProtKB">
        <authorList>
            <consortium name="WormBaseParasite"/>
        </authorList>
    </citation>
    <scope>IDENTIFICATION</scope>
</reference>
<dbReference type="Proteomes" id="UP000268014">
    <property type="component" value="Unassembled WGS sequence"/>
</dbReference>
<protein>
    <submittedName>
        <fullName evidence="4">Ovule protein</fullName>
    </submittedName>
</protein>
<proteinExistence type="predicted"/>
<keyword evidence="3" id="KW-1185">Reference proteome</keyword>
<sequence length="88" mass="9965">MKTFNALCKKKAIAFPKKSNHENLHLGLSLVRDVMGSSTCCCSCWPSSTTLLLMSRFSIFSFIFSFSCFFDFLLEVFLSSSLSFVLLR</sequence>
<evidence type="ECO:0000313" key="4">
    <source>
        <dbReference type="WBParaSite" id="HPLM_0000393401-mRNA-1"/>
    </source>
</evidence>
<organism evidence="4">
    <name type="scientific">Haemonchus placei</name>
    <name type="common">Barber's pole worm</name>
    <dbReference type="NCBI Taxonomy" id="6290"/>
    <lineage>
        <taxon>Eukaryota</taxon>
        <taxon>Metazoa</taxon>
        <taxon>Ecdysozoa</taxon>
        <taxon>Nematoda</taxon>
        <taxon>Chromadorea</taxon>
        <taxon>Rhabditida</taxon>
        <taxon>Rhabditina</taxon>
        <taxon>Rhabditomorpha</taxon>
        <taxon>Strongyloidea</taxon>
        <taxon>Trichostrongylidae</taxon>
        <taxon>Haemonchus</taxon>
    </lineage>
</organism>
<evidence type="ECO:0000313" key="2">
    <source>
        <dbReference type="EMBL" id="VDO22005.1"/>
    </source>
</evidence>
<feature type="transmembrane region" description="Helical" evidence="1">
    <location>
        <begin position="59"/>
        <end position="87"/>
    </location>
</feature>
<dbReference type="EMBL" id="UZAF01016158">
    <property type="protein sequence ID" value="VDO22005.1"/>
    <property type="molecule type" value="Genomic_DNA"/>
</dbReference>
<keyword evidence="1" id="KW-1133">Transmembrane helix</keyword>
<name>A0A0N4W2H8_HAEPC</name>
<evidence type="ECO:0000256" key="1">
    <source>
        <dbReference type="SAM" id="Phobius"/>
    </source>
</evidence>
<keyword evidence="1" id="KW-0812">Transmembrane</keyword>